<keyword evidence="3 6" id="KW-0812">Transmembrane</keyword>
<protein>
    <submittedName>
        <fullName evidence="7">Lysoplasmalogenase</fullName>
    </submittedName>
</protein>
<dbReference type="InterPro" id="IPR012506">
    <property type="entry name" value="TMEM86B-like"/>
</dbReference>
<sequence length="222" mass="25036">MLTITDKQFAFIFSCLLSAELICGSIASLATFHYITKPSLLISLLIYFYTQSKSLNTTTRLITLLALGCSLLGDVFLMFDDRFAIYFILGLLSFLLAHVFYSIVFLKNRNVNRNAFGLSLILLLYALGFFYLLKNSLGHLLIPVIIYMIVILAMVITSYLRSGKLSQLSFILVFIGALLFAISDSILALNKFYMPIHFSALFIMLTYGLAQYLIVLGLLKQR</sequence>
<comment type="subcellular location">
    <subcellularLocation>
        <location evidence="1">Membrane</location>
        <topology evidence="1">Multi-pass membrane protein</topology>
    </subcellularLocation>
</comment>
<feature type="transmembrane region" description="Helical" evidence="6">
    <location>
        <begin position="115"/>
        <end position="133"/>
    </location>
</feature>
<feature type="transmembrane region" description="Helical" evidence="6">
    <location>
        <begin position="85"/>
        <end position="106"/>
    </location>
</feature>
<keyword evidence="8" id="KW-1185">Reference proteome</keyword>
<name>A0A5C7APR3_9FLAO</name>
<reference evidence="7 8" key="1">
    <citation type="submission" date="2019-08" db="EMBL/GenBank/DDBJ databases">
        <title>Genome sequence of Gelidibacter salicanalis IC162T.</title>
        <authorList>
            <person name="Bowman J.P."/>
        </authorList>
    </citation>
    <scope>NUCLEOTIDE SEQUENCE [LARGE SCALE GENOMIC DNA]</scope>
    <source>
        <strain evidence="7 8">IC162</strain>
    </source>
</reference>
<comment type="similarity">
    <text evidence="2">Belongs to the TMEM86 family.</text>
</comment>
<keyword evidence="5 6" id="KW-0472">Membrane</keyword>
<keyword evidence="4 6" id="KW-1133">Transmembrane helix</keyword>
<evidence type="ECO:0000256" key="6">
    <source>
        <dbReference type="SAM" id="Phobius"/>
    </source>
</evidence>
<evidence type="ECO:0000313" key="8">
    <source>
        <dbReference type="Proteomes" id="UP000321734"/>
    </source>
</evidence>
<evidence type="ECO:0000256" key="1">
    <source>
        <dbReference type="ARBA" id="ARBA00004141"/>
    </source>
</evidence>
<dbReference type="GO" id="GO:0016787">
    <property type="term" value="F:hydrolase activity"/>
    <property type="evidence" value="ECO:0007669"/>
    <property type="project" value="TreeGrafter"/>
</dbReference>
<dbReference type="AlphaFoldDB" id="A0A5C7APR3"/>
<comment type="caution">
    <text evidence="7">The sequence shown here is derived from an EMBL/GenBank/DDBJ whole genome shotgun (WGS) entry which is preliminary data.</text>
</comment>
<dbReference type="EMBL" id="VORX01000001">
    <property type="protein sequence ID" value="TXE10578.1"/>
    <property type="molecule type" value="Genomic_DNA"/>
</dbReference>
<evidence type="ECO:0000313" key="7">
    <source>
        <dbReference type="EMBL" id="TXE10578.1"/>
    </source>
</evidence>
<proteinExistence type="inferred from homology"/>
<dbReference type="GO" id="GO:0016020">
    <property type="term" value="C:membrane"/>
    <property type="evidence" value="ECO:0007669"/>
    <property type="project" value="UniProtKB-SubCell"/>
</dbReference>
<evidence type="ECO:0000256" key="5">
    <source>
        <dbReference type="ARBA" id="ARBA00023136"/>
    </source>
</evidence>
<feature type="transmembrane region" description="Helical" evidence="6">
    <location>
        <begin position="168"/>
        <end position="190"/>
    </location>
</feature>
<feature type="transmembrane region" description="Helical" evidence="6">
    <location>
        <begin position="139"/>
        <end position="156"/>
    </location>
</feature>
<dbReference type="Proteomes" id="UP000321734">
    <property type="component" value="Unassembled WGS sequence"/>
</dbReference>
<evidence type="ECO:0000256" key="4">
    <source>
        <dbReference type="ARBA" id="ARBA00022989"/>
    </source>
</evidence>
<evidence type="ECO:0000256" key="2">
    <source>
        <dbReference type="ARBA" id="ARBA00007375"/>
    </source>
</evidence>
<feature type="transmembrane region" description="Helical" evidence="6">
    <location>
        <begin position="196"/>
        <end position="219"/>
    </location>
</feature>
<evidence type="ECO:0000256" key="3">
    <source>
        <dbReference type="ARBA" id="ARBA00022692"/>
    </source>
</evidence>
<dbReference type="Pfam" id="PF07947">
    <property type="entry name" value="YhhN"/>
    <property type="match status" value="1"/>
</dbReference>
<dbReference type="PANTHER" id="PTHR31885:SF6">
    <property type="entry name" value="GH04784P"/>
    <property type="match status" value="1"/>
</dbReference>
<organism evidence="7 8">
    <name type="scientific">Gelidibacter salicanalis</name>
    <dbReference type="NCBI Taxonomy" id="291193"/>
    <lineage>
        <taxon>Bacteria</taxon>
        <taxon>Pseudomonadati</taxon>
        <taxon>Bacteroidota</taxon>
        <taxon>Flavobacteriia</taxon>
        <taxon>Flavobacteriales</taxon>
        <taxon>Flavobacteriaceae</taxon>
        <taxon>Gelidibacter</taxon>
    </lineage>
</organism>
<gene>
    <name evidence="7" type="ORF">ES711_01340</name>
</gene>
<dbReference type="OrthoDB" id="5651790at2"/>
<dbReference type="PANTHER" id="PTHR31885">
    <property type="entry name" value="GH04784P"/>
    <property type="match status" value="1"/>
</dbReference>
<dbReference type="RefSeq" id="WP_146888847.1">
    <property type="nucleotide sequence ID" value="NZ_VORX01000001.1"/>
</dbReference>
<accession>A0A5C7APR3</accession>
<feature type="transmembrane region" description="Helical" evidence="6">
    <location>
        <begin position="61"/>
        <end position="79"/>
    </location>
</feature>